<evidence type="ECO:0000313" key="2">
    <source>
        <dbReference type="Proteomes" id="UP000292110"/>
    </source>
</evidence>
<keyword evidence="2" id="KW-1185">Reference proteome</keyword>
<dbReference type="RefSeq" id="WP_130161304.1">
    <property type="nucleotide sequence ID" value="NZ_SGIM01000002.1"/>
</dbReference>
<organism evidence="1 2">
    <name type="scientific">Acinetobacter halotolerans</name>
    <dbReference type="NCBI Taxonomy" id="1752076"/>
    <lineage>
        <taxon>Bacteria</taxon>
        <taxon>Pseudomonadati</taxon>
        <taxon>Pseudomonadota</taxon>
        <taxon>Gammaproteobacteria</taxon>
        <taxon>Moraxellales</taxon>
        <taxon>Moraxellaceae</taxon>
        <taxon>Acinetobacter</taxon>
    </lineage>
</organism>
<accession>A0A4V2DBA7</accession>
<dbReference type="InterPro" id="IPR046611">
    <property type="entry name" value="DUF6670"/>
</dbReference>
<dbReference type="AlphaFoldDB" id="A0A4V2DBA7"/>
<dbReference type="Proteomes" id="UP000292110">
    <property type="component" value="Unassembled WGS sequence"/>
</dbReference>
<proteinExistence type="predicted"/>
<protein>
    <submittedName>
        <fullName evidence="1">Uncharacterized protein</fullName>
    </submittedName>
</protein>
<dbReference type="EMBL" id="SGIM01000002">
    <property type="protein sequence ID" value="RZF55989.1"/>
    <property type="molecule type" value="Genomic_DNA"/>
</dbReference>
<name>A0A4V2DBA7_9GAMM</name>
<comment type="caution">
    <text evidence="1">The sequence shown here is derived from an EMBL/GenBank/DDBJ whole genome shotgun (WGS) entry which is preliminary data.</text>
</comment>
<gene>
    <name evidence="1" type="ORF">EXE30_04125</name>
</gene>
<dbReference type="SUPFAM" id="SSF159245">
    <property type="entry name" value="AttH-like"/>
    <property type="match status" value="1"/>
</dbReference>
<reference evidence="1 2" key="1">
    <citation type="submission" date="2019-02" db="EMBL/GenBank/DDBJ databases">
        <title>The draft genome of Acinetobacter halotolerans strain JCM 31009.</title>
        <authorList>
            <person name="Qin J."/>
            <person name="Feng Y."/>
            <person name="Nemec A."/>
            <person name="Zong Z."/>
        </authorList>
    </citation>
    <scope>NUCLEOTIDE SEQUENCE [LARGE SCALE GENOMIC DNA]</scope>
    <source>
        <strain evidence="1 2">JCM 31009</strain>
    </source>
</reference>
<sequence length="365" mass="41678">MKVLVSSKMVSGKFKDKINLQLAKISGDLLGAVTPDKQELLPKEYDLSPHTEYKRYGSTHYGVMIPDLPEPYRYLSWASVIGYVGFPITDSEYQISNRGKGDTASLVHGTALSTTEEAFRTYSIIDDIEFSNEPFSVNFKNDTSFKECEEGYLLTTNRDDLQLELKLKPTKAITWFAYSSLYKHFSVLMHYEGRMIQKGETVEIKGLCTLESWKAVATSMLKNTLLVKHIQLPVKIFSYQVVNLDENQQLLLAFICYQDKPILTSIYYRHTNGTSIQFNGDVLFEVTNNQAEPQITPDGYSMYVPNTFKWIAHHDGEKILEIYAEVDTPYCYGLAAGFVSSYKWQGAFKGNDLQGRGYMEFIDRR</sequence>
<evidence type="ECO:0000313" key="1">
    <source>
        <dbReference type="EMBL" id="RZF55989.1"/>
    </source>
</evidence>
<dbReference type="Pfam" id="PF20375">
    <property type="entry name" value="DUF6670"/>
    <property type="match status" value="1"/>
</dbReference>